<keyword evidence="4" id="KW-1185">Reference proteome</keyword>
<evidence type="ECO:0000256" key="1">
    <source>
        <dbReference type="ARBA" id="ARBA00023118"/>
    </source>
</evidence>
<evidence type="ECO:0000313" key="4">
    <source>
        <dbReference type="Proteomes" id="UP001501599"/>
    </source>
</evidence>
<evidence type="ECO:0000259" key="2">
    <source>
        <dbReference type="Pfam" id="PF18134"/>
    </source>
</evidence>
<protein>
    <submittedName>
        <fullName evidence="3">Nucleotidyltransferase</fullName>
    </submittedName>
</protein>
<dbReference type="RefSeq" id="WP_344339322.1">
    <property type="nucleotide sequence ID" value="NZ_BAAAQT010000001.1"/>
</dbReference>
<dbReference type="CDD" id="cd05400">
    <property type="entry name" value="NT_2-5OAS_ClassI-CCAase"/>
    <property type="match status" value="1"/>
</dbReference>
<dbReference type="InterPro" id="IPR043519">
    <property type="entry name" value="NT_sf"/>
</dbReference>
<dbReference type="InterPro" id="IPR040511">
    <property type="entry name" value="AGS_C"/>
</dbReference>
<dbReference type="Pfam" id="PF18134">
    <property type="entry name" value="AGS_C"/>
    <property type="match status" value="1"/>
</dbReference>
<organism evidence="3 4">
    <name type="scientific">Agrococcus versicolor</name>
    <dbReference type="NCBI Taxonomy" id="501482"/>
    <lineage>
        <taxon>Bacteria</taxon>
        <taxon>Bacillati</taxon>
        <taxon>Actinomycetota</taxon>
        <taxon>Actinomycetes</taxon>
        <taxon>Micrococcales</taxon>
        <taxon>Microbacteriaceae</taxon>
        <taxon>Agrococcus</taxon>
    </lineage>
</organism>
<dbReference type="EMBL" id="BAAAQT010000001">
    <property type="protein sequence ID" value="GAA2170587.1"/>
    <property type="molecule type" value="Genomic_DNA"/>
</dbReference>
<accession>A0ABN3AJX4</accession>
<feature type="domain" description="Adenylyl/Guanylyl and SMODS C-terminal sensor" evidence="2">
    <location>
        <begin position="300"/>
        <end position="427"/>
    </location>
</feature>
<keyword evidence="1" id="KW-0051">Antiviral defense</keyword>
<evidence type="ECO:0000313" key="3">
    <source>
        <dbReference type="EMBL" id="GAA2170587.1"/>
    </source>
</evidence>
<proteinExistence type="predicted"/>
<dbReference type="SUPFAM" id="SSF81301">
    <property type="entry name" value="Nucleotidyltransferase"/>
    <property type="match status" value="1"/>
</dbReference>
<dbReference type="InterPro" id="IPR006116">
    <property type="entry name" value="NT_2-5OAS_ClassI-CCAase"/>
</dbReference>
<name>A0ABN3AJX4_9MICO</name>
<dbReference type="Pfam" id="PF18144">
    <property type="entry name" value="SMODS"/>
    <property type="match status" value="1"/>
</dbReference>
<comment type="caution">
    <text evidence="3">The sequence shown here is derived from an EMBL/GenBank/DDBJ whole genome shotgun (WGS) entry which is preliminary data.</text>
</comment>
<gene>
    <name evidence="3" type="ORF">GCM10009846_01510</name>
</gene>
<sequence>MTQTSEIFDGFLTNLGVDNGATIAVRRDEITKALNKDFRGIESSTDHKLMVGSYGRWTAIRGVSDLDLLFIAPASLRSDYDKDGGAARILQRTKRAIQNRYPATTVRVDRLVVVVEFTSFSFDVQPAFANDDDSYSYPDTYSDAWKVTKPRAEIKAIREENETARGNLRRLCRMTRSWKNKHGVVMGGLLIDTLASRFFKAEPDWAAEGSDGFGLMCEAFFDFLAQEPDHEFYAAIGSGQRVKVKKRFQPAAAHARDLANIAIGARDQRNEYAKWRAVFGRSVPKIQHAGEEASFSKFRDTEEFVEDRFPVDIRASLEIDCTVTQDGFRPQFLRTLLRKALPLRPQKKLQFTIVECTVVEPYDVRWKVLNRGAEAERRDCIRGTLVEANEGRDRTEYTVFRGEHVVECYIIKNGVVVARSSIEVPISGS</sequence>
<dbReference type="Gene3D" id="3.30.460.10">
    <property type="entry name" value="Beta Polymerase, domain 2"/>
    <property type="match status" value="1"/>
</dbReference>
<dbReference type="Proteomes" id="UP001501599">
    <property type="component" value="Unassembled WGS sequence"/>
</dbReference>
<reference evidence="3 4" key="1">
    <citation type="journal article" date="2019" name="Int. J. Syst. Evol. Microbiol.">
        <title>The Global Catalogue of Microorganisms (GCM) 10K type strain sequencing project: providing services to taxonomists for standard genome sequencing and annotation.</title>
        <authorList>
            <consortium name="The Broad Institute Genomics Platform"/>
            <consortium name="The Broad Institute Genome Sequencing Center for Infectious Disease"/>
            <person name="Wu L."/>
            <person name="Ma J."/>
        </authorList>
    </citation>
    <scope>NUCLEOTIDE SEQUENCE [LARGE SCALE GENOMIC DNA]</scope>
    <source>
        <strain evidence="3 4">JCM 16026</strain>
    </source>
</reference>